<dbReference type="InterPro" id="IPR010730">
    <property type="entry name" value="HET"/>
</dbReference>
<organism evidence="3 4">
    <name type="scientific">Fusarium mundagurra</name>
    <dbReference type="NCBI Taxonomy" id="1567541"/>
    <lineage>
        <taxon>Eukaryota</taxon>
        <taxon>Fungi</taxon>
        <taxon>Dikarya</taxon>
        <taxon>Ascomycota</taxon>
        <taxon>Pezizomycotina</taxon>
        <taxon>Sordariomycetes</taxon>
        <taxon>Hypocreomycetidae</taxon>
        <taxon>Hypocreales</taxon>
        <taxon>Nectriaceae</taxon>
        <taxon>Fusarium</taxon>
        <taxon>Fusarium fujikuroi species complex</taxon>
    </lineage>
</organism>
<protein>
    <recommendedName>
        <fullName evidence="2">Heterokaryon incompatibility domain-containing protein</fullName>
    </recommendedName>
</protein>
<dbReference type="Pfam" id="PF06985">
    <property type="entry name" value="HET"/>
    <property type="match status" value="1"/>
</dbReference>
<gene>
    <name evidence="3" type="ORF">FMUND_13002</name>
</gene>
<feature type="region of interest" description="Disordered" evidence="1">
    <location>
        <begin position="555"/>
        <end position="582"/>
    </location>
</feature>
<dbReference type="Proteomes" id="UP000544331">
    <property type="component" value="Unassembled WGS sequence"/>
</dbReference>
<reference evidence="3 4" key="1">
    <citation type="submission" date="2020-05" db="EMBL/GenBank/DDBJ databases">
        <title>Identification and distribution of gene clusters putatively required for synthesis of sphingolipid metabolism inhibitors in phylogenetically diverse species of the filamentous fungus Fusarium.</title>
        <authorList>
            <person name="Kim H.-S."/>
            <person name="Busman M."/>
            <person name="Brown D.W."/>
            <person name="Divon H."/>
            <person name="Uhlig S."/>
            <person name="Proctor R.H."/>
        </authorList>
    </citation>
    <scope>NUCLEOTIDE SEQUENCE [LARGE SCALE GENOMIC DNA]</scope>
    <source>
        <strain evidence="3 4">NRRL 66235</strain>
    </source>
</reference>
<evidence type="ECO:0000313" key="4">
    <source>
        <dbReference type="Proteomes" id="UP000544331"/>
    </source>
</evidence>
<accession>A0A8H5Y263</accession>
<comment type="caution">
    <text evidence="3">The sequence shown here is derived from an EMBL/GenBank/DDBJ whole genome shotgun (WGS) entry which is preliminary data.</text>
</comment>
<name>A0A8H5Y263_9HYPO</name>
<dbReference type="PANTHER" id="PTHR33112:SF10">
    <property type="entry name" value="TOL"/>
    <property type="match status" value="1"/>
</dbReference>
<evidence type="ECO:0000259" key="2">
    <source>
        <dbReference type="Pfam" id="PF06985"/>
    </source>
</evidence>
<feature type="compositionally biased region" description="Basic and acidic residues" evidence="1">
    <location>
        <begin position="555"/>
        <end position="565"/>
    </location>
</feature>
<proteinExistence type="predicted"/>
<evidence type="ECO:0000256" key="1">
    <source>
        <dbReference type="SAM" id="MobiDB-lite"/>
    </source>
</evidence>
<feature type="domain" description="Heterokaryon incompatibility" evidence="2">
    <location>
        <begin position="27"/>
        <end position="181"/>
    </location>
</feature>
<dbReference type="EMBL" id="JAAOAN010000567">
    <property type="protein sequence ID" value="KAF5703420.1"/>
    <property type="molecule type" value="Genomic_DNA"/>
</dbReference>
<sequence length="614" mass="69932">MPTRLLDLGNAKSNTWRLYHKPEYVRYAALSHRWSPKTRKLRTRDVKNYGNPQPDSALPQNYQDIISICRAIPMRYLWIDSLCIIQDDGGSEFRKEAPLMTDIYQYAYLTLSICWDFPGLSIFRECQPRSIPRPKLRLDDKVHESVSESDEWVFAEETERSELLVHVSGAPINQRGWVLQERCLSRRLLYLGNEQLYWECDGCIGSEASPGDIPNGGGRKSILDLTTVDREIAWSWTLKQYTASDLTYESDRLIAIAGLAKSIAARTGETYFAGIWLESWMQCLLWEPVKKRARRSLSKPGEVAIVPPSWSWLGFSGSVESTCGWGPKISYTEPNSFESDDYQPLALLSEAIFIPDTNDPFSSIEGASLKIRCLLLPVTFTGTLHRYEQPCTFRHEPDIESSSVGIDCFRLQVCEQSDKMCVTYVFSFSQPVDTDISVRYFLVPLYLYLGEPKILYEKSCCYGLVLKELLRRGTRQFMRVGIWRDKLQNDHHSSQLSPIISNTIVKQGIGKKSAVSDGSLTEKERVFDSKLGEYAADHVDSKVQFPMKIVKMKLEHQQETGEGNEKSGIPGSEAAEQKVNQAVEEEETILRDEEVECSLLPHFTTAKWDTISLV</sequence>
<evidence type="ECO:0000313" key="3">
    <source>
        <dbReference type="EMBL" id="KAF5703420.1"/>
    </source>
</evidence>
<keyword evidence="4" id="KW-1185">Reference proteome</keyword>
<dbReference type="PANTHER" id="PTHR33112">
    <property type="entry name" value="DOMAIN PROTEIN, PUTATIVE-RELATED"/>
    <property type="match status" value="1"/>
</dbReference>
<dbReference type="OrthoDB" id="5362512at2759"/>
<dbReference type="AlphaFoldDB" id="A0A8H5Y263"/>